<dbReference type="CDD" id="cd03709">
    <property type="entry name" value="lepA_C"/>
    <property type="match status" value="1"/>
</dbReference>
<evidence type="ECO:0000259" key="13">
    <source>
        <dbReference type="PROSITE" id="PS51722"/>
    </source>
</evidence>
<evidence type="ECO:0000256" key="12">
    <source>
        <dbReference type="HAMAP-Rule" id="MF_00071"/>
    </source>
</evidence>
<dbReference type="GO" id="GO:0045727">
    <property type="term" value="P:positive regulation of translation"/>
    <property type="evidence" value="ECO:0007669"/>
    <property type="project" value="UniProtKB-UniRule"/>
</dbReference>
<keyword evidence="6 12" id="KW-0342">GTP-binding</keyword>
<dbReference type="FunFam" id="3.30.70.2570:FF:000001">
    <property type="entry name" value="Translation factor GUF1, mitochondrial"/>
    <property type="match status" value="1"/>
</dbReference>
<protein>
    <recommendedName>
        <fullName evidence="11 12">Elongation factor 4</fullName>
        <shortName evidence="12">EF-4</shortName>
        <ecNumber evidence="11 12">3.6.5.n1</ecNumber>
    </recommendedName>
    <alternativeName>
        <fullName evidence="12">Ribosomal back-translocase LepA</fullName>
    </alternativeName>
</protein>
<keyword evidence="7 12" id="KW-0472">Membrane</keyword>
<dbReference type="FunFam" id="3.30.70.870:FF:000004">
    <property type="entry name" value="Translation factor GUF1, mitochondrial"/>
    <property type="match status" value="1"/>
</dbReference>
<dbReference type="InterPro" id="IPR000795">
    <property type="entry name" value="T_Tr_GTP-bd_dom"/>
</dbReference>
<dbReference type="PROSITE" id="PS51722">
    <property type="entry name" value="G_TR_2"/>
    <property type="match status" value="1"/>
</dbReference>
<dbReference type="Gene3D" id="2.40.30.10">
    <property type="entry name" value="Translation factors"/>
    <property type="match status" value="1"/>
</dbReference>
<organism evidence="14 15">
    <name type="scientific">Candidatus Hakubella thermalkaliphila</name>
    <dbReference type="NCBI Taxonomy" id="2754717"/>
    <lineage>
        <taxon>Bacteria</taxon>
        <taxon>Bacillati</taxon>
        <taxon>Actinomycetota</taxon>
        <taxon>Actinomycetota incertae sedis</taxon>
        <taxon>Candidatus Hakubellales</taxon>
        <taxon>Candidatus Hakubellaceae</taxon>
        <taxon>Candidatus Hakubella</taxon>
    </lineage>
</organism>
<dbReference type="FunFam" id="2.40.30.10:FF:000015">
    <property type="entry name" value="Translation factor GUF1, mitochondrial"/>
    <property type="match status" value="1"/>
</dbReference>
<comment type="subcellular location">
    <subcellularLocation>
        <location evidence="12">Cell membrane</location>
        <topology evidence="12">Peripheral membrane protein</topology>
        <orientation evidence="12">Cytoplasmic side</orientation>
    </subcellularLocation>
</comment>
<dbReference type="PANTHER" id="PTHR43512">
    <property type="entry name" value="TRANSLATION FACTOR GUF1-RELATED"/>
    <property type="match status" value="1"/>
</dbReference>
<keyword evidence="2 12" id="KW-1003">Cell membrane</keyword>
<dbReference type="NCBIfam" id="TIGR00231">
    <property type="entry name" value="small_GTP"/>
    <property type="match status" value="1"/>
</dbReference>
<dbReference type="PRINTS" id="PR00315">
    <property type="entry name" value="ELONGATNFCT"/>
</dbReference>
<dbReference type="InterPro" id="IPR035647">
    <property type="entry name" value="EFG_III/V"/>
</dbReference>
<dbReference type="InterPro" id="IPR027417">
    <property type="entry name" value="P-loop_NTPase"/>
</dbReference>
<accession>A0A6V8NM47</accession>
<dbReference type="GO" id="GO:0003924">
    <property type="term" value="F:GTPase activity"/>
    <property type="evidence" value="ECO:0007669"/>
    <property type="project" value="UniProtKB-UniRule"/>
</dbReference>
<dbReference type="NCBIfam" id="TIGR01393">
    <property type="entry name" value="lepA"/>
    <property type="match status" value="1"/>
</dbReference>
<dbReference type="CDD" id="cd01890">
    <property type="entry name" value="LepA"/>
    <property type="match status" value="1"/>
</dbReference>
<dbReference type="Gene3D" id="3.30.70.240">
    <property type="match status" value="1"/>
</dbReference>
<evidence type="ECO:0000256" key="5">
    <source>
        <dbReference type="ARBA" id="ARBA00022917"/>
    </source>
</evidence>
<dbReference type="Pfam" id="PF00679">
    <property type="entry name" value="EFG_C"/>
    <property type="match status" value="1"/>
</dbReference>
<dbReference type="SMART" id="SM00838">
    <property type="entry name" value="EFG_C"/>
    <property type="match status" value="1"/>
</dbReference>
<dbReference type="EMBL" id="BLRV01000035">
    <property type="protein sequence ID" value="GFP21325.1"/>
    <property type="molecule type" value="Genomic_DNA"/>
</dbReference>
<dbReference type="Gene3D" id="3.30.70.2570">
    <property type="entry name" value="Elongation factor 4, C-terminal domain"/>
    <property type="match status" value="1"/>
</dbReference>
<evidence type="ECO:0000313" key="15">
    <source>
        <dbReference type="Proteomes" id="UP000580051"/>
    </source>
</evidence>
<dbReference type="SUPFAM" id="SSF54980">
    <property type="entry name" value="EF-G C-terminal domain-like"/>
    <property type="match status" value="2"/>
</dbReference>
<dbReference type="Gene3D" id="3.40.50.300">
    <property type="entry name" value="P-loop containing nucleotide triphosphate hydrolases"/>
    <property type="match status" value="1"/>
</dbReference>
<dbReference type="InterPro" id="IPR035654">
    <property type="entry name" value="LepA_IV"/>
</dbReference>
<dbReference type="CDD" id="cd16260">
    <property type="entry name" value="EF4_III"/>
    <property type="match status" value="1"/>
</dbReference>
<dbReference type="HAMAP" id="MF_00071">
    <property type="entry name" value="LepA"/>
    <property type="match status" value="1"/>
</dbReference>
<dbReference type="InterPro" id="IPR004161">
    <property type="entry name" value="EFTu-like_2"/>
</dbReference>
<dbReference type="FunFam" id="3.30.70.240:FF:000007">
    <property type="entry name" value="Translation factor GUF1, mitochondrial"/>
    <property type="match status" value="1"/>
</dbReference>
<feature type="binding site" evidence="12">
    <location>
        <begin position="135"/>
        <end position="138"/>
    </location>
    <ligand>
        <name>GTP</name>
        <dbReference type="ChEBI" id="CHEBI:37565"/>
    </ligand>
</feature>
<dbReference type="InterPro" id="IPR000640">
    <property type="entry name" value="EFG_V-like"/>
</dbReference>
<evidence type="ECO:0000256" key="11">
    <source>
        <dbReference type="ARBA" id="ARBA00066744"/>
    </source>
</evidence>
<dbReference type="RefSeq" id="WP_176226456.1">
    <property type="nucleotide sequence ID" value="NZ_BLRV01000035.1"/>
</dbReference>
<evidence type="ECO:0000313" key="14">
    <source>
        <dbReference type="EMBL" id="GFP21325.1"/>
    </source>
</evidence>
<keyword evidence="5 12" id="KW-0648">Protein biosynthesis</keyword>
<dbReference type="EC" id="3.6.5.n1" evidence="11 12"/>
<evidence type="ECO:0000256" key="9">
    <source>
        <dbReference type="ARBA" id="ARBA00057626"/>
    </source>
</evidence>
<keyword evidence="3 12" id="KW-0547">Nucleotide-binding</keyword>
<dbReference type="SUPFAM" id="SSF50447">
    <property type="entry name" value="Translation proteins"/>
    <property type="match status" value="1"/>
</dbReference>
<evidence type="ECO:0000256" key="4">
    <source>
        <dbReference type="ARBA" id="ARBA00022801"/>
    </source>
</evidence>
<dbReference type="AlphaFoldDB" id="A0A6V8NM47"/>
<dbReference type="Pfam" id="PF00009">
    <property type="entry name" value="GTP_EFTU"/>
    <property type="match status" value="1"/>
</dbReference>
<dbReference type="GO" id="GO:0003746">
    <property type="term" value="F:translation elongation factor activity"/>
    <property type="evidence" value="ECO:0007669"/>
    <property type="project" value="UniProtKB-UniRule"/>
</dbReference>
<dbReference type="GO" id="GO:0043022">
    <property type="term" value="F:ribosome binding"/>
    <property type="evidence" value="ECO:0007669"/>
    <property type="project" value="UniProtKB-UniRule"/>
</dbReference>
<comment type="similarity">
    <text evidence="1 12">Belongs to the TRAFAC class translation factor GTPase superfamily. Classic translation factor GTPase family. LepA subfamily.</text>
</comment>
<evidence type="ECO:0000256" key="7">
    <source>
        <dbReference type="ARBA" id="ARBA00023136"/>
    </source>
</evidence>
<dbReference type="Gene3D" id="3.30.70.870">
    <property type="entry name" value="Elongation Factor G (Translational Gtpase), domain 3"/>
    <property type="match status" value="1"/>
</dbReference>
<dbReference type="Pfam" id="PF06421">
    <property type="entry name" value="LepA_C"/>
    <property type="match status" value="1"/>
</dbReference>
<dbReference type="Pfam" id="PF03144">
    <property type="entry name" value="GTP_EFTU_D2"/>
    <property type="match status" value="1"/>
</dbReference>
<evidence type="ECO:0000256" key="10">
    <source>
        <dbReference type="ARBA" id="ARBA00061052"/>
    </source>
</evidence>
<dbReference type="CDD" id="cd03699">
    <property type="entry name" value="EF4_II"/>
    <property type="match status" value="1"/>
</dbReference>
<evidence type="ECO:0000256" key="6">
    <source>
        <dbReference type="ARBA" id="ARBA00023134"/>
    </source>
</evidence>
<keyword evidence="4 12" id="KW-0378">Hydrolase</keyword>
<gene>
    <name evidence="12" type="primary">lepA</name>
    <name evidence="14" type="ORF">HKBW3S06_00551</name>
</gene>
<evidence type="ECO:0000256" key="1">
    <source>
        <dbReference type="ARBA" id="ARBA00005454"/>
    </source>
</evidence>
<dbReference type="InterPro" id="IPR013842">
    <property type="entry name" value="LepA_CTD"/>
</dbReference>
<reference evidence="14 15" key="1">
    <citation type="journal article" date="2020" name="Front. Microbiol.">
        <title>Single-cell genomics of novel Actinobacteria with the Wood-Ljungdahl pathway discovered in a serpentinizing system.</title>
        <authorList>
            <person name="Merino N."/>
            <person name="Kawai M."/>
            <person name="Boyd E.S."/>
            <person name="Colman D.R."/>
            <person name="McGlynn S.E."/>
            <person name="Nealson K.H."/>
            <person name="Kurokawa K."/>
            <person name="Hongoh Y."/>
        </authorList>
    </citation>
    <scope>NUCLEOTIDE SEQUENCE [LARGE SCALE GENOMIC DNA]</scope>
    <source>
        <strain evidence="14 15">S06</strain>
    </source>
</reference>
<dbReference type="SUPFAM" id="SSF52540">
    <property type="entry name" value="P-loop containing nucleoside triphosphate hydrolases"/>
    <property type="match status" value="1"/>
</dbReference>
<dbReference type="Proteomes" id="UP000580051">
    <property type="component" value="Unassembled WGS sequence"/>
</dbReference>
<evidence type="ECO:0000256" key="8">
    <source>
        <dbReference type="ARBA" id="ARBA00050293"/>
    </source>
</evidence>
<feature type="binding site" evidence="12">
    <location>
        <begin position="18"/>
        <end position="23"/>
    </location>
    <ligand>
        <name>GTP</name>
        <dbReference type="ChEBI" id="CHEBI:37565"/>
    </ligand>
</feature>
<proteinExistence type="inferred from homology"/>
<dbReference type="InterPro" id="IPR009000">
    <property type="entry name" value="Transl_B-barrel_sf"/>
</dbReference>
<comment type="catalytic activity">
    <reaction evidence="8 12">
        <text>GTP + H2O = GDP + phosphate + H(+)</text>
        <dbReference type="Rhea" id="RHEA:19669"/>
        <dbReference type="ChEBI" id="CHEBI:15377"/>
        <dbReference type="ChEBI" id="CHEBI:15378"/>
        <dbReference type="ChEBI" id="CHEBI:37565"/>
        <dbReference type="ChEBI" id="CHEBI:43474"/>
        <dbReference type="ChEBI" id="CHEBI:58189"/>
        <dbReference type="EC" id="3.6.5.n1"/>
    </reaction>
</comment>
<feature type="domain" description="Tr-type G" evidence="13">
    <location>
        <begin position="6"/>
        <end position="188"/>
    </location>
</feature>
<dbReference type="InterPro" id="IPR005225">
    <property type="entry name" value="Small_GTP-bd"/>
</dbReference>
<dbReference type="PANTHER" id="PTHR43512:SF4">
    <property type="entry name" value="TRANSLATION FACTOR GUF1 HOMOLOG, CHLOROPLASTIC"/>
    <property type="match status" value="1"/>
</dbReference>
<comment type="similarity">
    <text evidence="10">Belongs to the GTP-binding elongation factor family. LepA subfamily.</text>
</comment>
<evidence type="ECO:0000256" key="3">
    <source>
        <dbReference type="ARBA" id="ARBA00022741"/>
    </source>
</evidence>
<sequence length="603" mass="67702">MAHQAQLIRNFSIIAHIDHGKSTLADRILEMTETISARDMEDQFLDSMDLERERGITIKAHAVRILYRAMDGNMYTFNLIDTPGHVDFSYEVSRSLVACEGAILVVDAAQGIQAQTVANIYLAIDNNLEIIPVLNKIDLPNARVPEVKQELSDLLGVQEEEILEISAKTGHGVGQLLERIITDIPPPRGSEEGALRALIFDSFYDSYRGVIALIRIVDGLVERGMGVEFMASGARSEVEEIGILIPRLLPLDSLSVGEVGYLISGIKNVEKVTVGDTLTGTLKRAQRPLLGYVQAKPMVFCGLFPMDGSDFEPLREALARLKLNDAALFYEPEVSGALGFGFRCGFLGLLHMEIVIQRLEREFGLELLATIPNVEYRIYNKRGEIHVVRNPTDFPDVGEIQEIQEPYVKATIFAPSEYVGNIMELCQEKRGEFEGLEYVSLTRVKFSYNLPLSEIIIDFFDLLKSRTKGYASFDYEFLGYREGDLVRVDLLLAGEMVDALATVVHKDKAYPQAREIARRLKEMLPRQLFEVAIQATIGKKVIARETIPAKRKDVLAKCYGGDITRKRKLLEKQREGKKRLKKIGRVEVPPEAFMALLSLRPRK</sequence>
<dbReference type="GO" id="GO:0005886">
    <property type="term" value="C:plasma membrane"/>
    <property type="evidence" value="ECO:0007669"/>
    <property type="project" value="UniProtKB-SubCell"/>
</dbReference>
<dbReference type="InterPro" id="IPR006297">
    <property type="entry name" value="EF-4"/>
</dbReference>
<evidence type="ECO:0000256" key="2">
    <source>
        <dbReference type="ARBA" id="ARBA00022475"/>
    </source>
</evidence>
<comment type="function">
    <text evidence="9 12">Required for accurate and efficient protein synthesis under certain stress conditions. May act as a fidelity factor of the translation reaction, by catalyzing a one-codon backward translocation of tRNAs on improperly translocated ribosomes. Back-translocation proceeds from a post-translocation (POST) complex to a pre-translocation (PRE) complex, thus giving elongation factor G a second chance to translocate the tRNAs correctly. Binds to ribosomes in a GTP-dependent manner.</text>
</comment>
<name>A0A6V8NM47_9ACTN</name>
<comment type="caution">
    <text evidence="14">The sequence shown here is derived from an EMBL/GenBank/DDBJ whole genome shotgun (WGS) entry which is preliminary data.</text>
</comment>
<dbReference type="InterPro" id="IPR038363">
    <property type="entry name" value="LepA_C_sf"/>
</dbReference>
<dbReference type="FunFam" id="3.40.50.300:FF:000078">
    <property type="entry name" value="Elongation factor 4"/>
    <property type="match status" value="1"/>
</dbReference>
<dbReference type="GO" id="GO:0005525">
    <property type="term" value="F:GTP binding"/>
    <property type="evidence" value="ECO:0007669"/>
    <property type="project" value="UniProtKB-UniRule"/>
</dbReference>